<feature type="chain" id="PRO_5045840213" evidence="2">
    <location>
        <begin position="21"/>
        <end position="173"/>
    </location>
</feature>
<dbReference type="SMART" id="SM00287">
    <property type="entry name" value="SH3b"/>
    <property type="match status" value="1"/>
</dbReference>
<keyword evidence="5" id="KW-1185">Reference proteome</keyword>
<evidence type="ECO:0000313" key="4">
    <source>
        <dbReference type="EMBL" id="MDA3614141.1"/>
    </source>
</evidence>
<proteinExistence type="predicted"/>
<keyword evidence="2" id="KW-0732">Signal</keyword>
<feature type="compositionally biased region" description="Low complexity" evidence="1">
    <location>
        <begin position="68"/>
        <end position="97"/>
    </location>
</feature>
<name>A0ABT4UH16_9BACT</name>
<evidence type="ECO:0000256" key="1">
    <source>
        <dbReference type="SAM" id="MobiDB-lite"/>
    </source>
</evidence>
<organism evidence="4 5">
    <name type="scientific">Polluticaenibacter yanchengensis</name>
    <dbReference type="NCBI Taxonomy" id="3014562"/>
    <lineage>
        <taxon>Bacteria</taxon>
        <taxon>Pseudomonadati</taxon>
        <taxon>Bacteroidota</taxon>
        <taxon>Chitinophagia</taxon>
        <taxon>Chitinophagales</taxon>
        <taxon>Chitinophagaceae</taxon>
        <taxon>Polluticaenibacter</taxon>
    </lineage>
</organism>
<dbReference type="Pfam" id="PF08239">
    <property type="entry name" value="SH3_3"/>
    <property type="match status" value="1"/>
</dbReference>
<gene>
    <name evidence="4" type="ORF">O3P16_04940</name>
</gene>
<evidence type="ECO:0000256" key="2">
    <source>
        <dbReference type="SAM" id="SignalP"/>
    </source>
</evidence>
<feature type="region of interest" description="Disordered" evidence="1">
    <location>
        <begin position="68"/>
        <end position="102"/>
    </location>
</feature>
<dbReference type="Gene3D" id="2.30.30.40">
    <property type="entry name" value="SH3 Domains"/>
    <property type="match status" value="1"/>
</dbReference>
<dbReference type="RefSeq" id="WP_407030467.1">
    <property type="nucleotide sequence ID" value="NZ_JAQGEF010000004.1"/>
</dbReference>
<evidence type="ECO:0000259" key="3">
    <source>
        <dbReference type="PROSITE" id="PS51781"/>
    </source>
</evidence>
<reference evidence="4 5" key="1">
    <citation type="submission" date="2022-12" db="EMBL/GenBank/DDBJ databases">
        <title>Chitinophagaceae gen. sp. nov., a new member of the family Chitinophagaceae, isolated from soil in a chemical factory.</title>
        <authorList>
            <person name="Ke Z."/>
        </authorList>
    </citation>
    <scope>NUCLEOTIDE SEQUENCE [LARGE SCALE GENOMIC DNA]</scope>
    <source>
        <strain evidence="4 5">LY-5</strain>
    </source>
</reference>
<comment type="caution">
    <text evidence="4">The sequence shown here is derived from an EMBL/GenBank/DDBJ whole genome shotgun (WGS) entry which is preliminary data.</text>
</comment>
<accession>A0ABT4UH16</accession>
<protein>
    <submittedName>
        <fullName evidence="4">SH3 domain-containing protein</fullName>
    </submittedName>
</protein>
<feature type="signal peptide" evidence="2">
    <location>
        <begin position="1"/>
        <end position="20"/>
    </location>
</feature>
<dbReference type="Proteomes" id="UP001210231">
    <property type="component" value="Unassembled WGS sequence"/>
</dbReference>
<evidence type="ECO:0000313" key="5">
    <source>
        <dbReference type="Proteomes" id="UP001210231"/>
    </source>
</evidence>
<dbReference type="EMBL" id="JAQGEF010000004">
    <property type="protein sequence ID" value="MDA3614141.1"/>
    <property type="molecule type" value="Genomic_DNA"/>
</dbReference>
<feature type="domain" description="SH3b" evidence="3">
    <location>
        <begin position="108"/>
        <end position="173"/>
    </location>
</feature>
<dbReference type="PROSITE" id="PS51781">
    <property type="entry name" value="SH3B"/>
    <property type="match status" value="1"/>
</dbReference>
<sequence>MKLKHFLSIALFLLSTFTYAQNSSKLIASCCEDDGGRCTGSAYCSACTNCTGCKHCKSGGTCGACTTVSSSSSKKSSSSANKKSGTTTKTATKSTDATSKKSKGNTIATNINIYINTNEINLRKGPGLNFDVIGKVKKNAKVELISYTGDWANIKVLDSNLIGYIESGYLKQE</sequence>
<dbReference type="InterPro" id="IPR003646">
    <property type="entry name" value="SH3-like_bac-type"/>
</dbReference>